<comment type="caution">
    <text evidence="1">The sequence shown here is derived from an EMBL/GenBank/DDBJ whole genome shotgun (WGS) entry which is preliminary data.</text>
</comment>
<organism evidence="1 2">
    <name type="scientific">Aequorivita aquimaris</name>
    <dbReference type="NCBI Taxonomy" id="1548749"/>
    <lineage>
        <taxon>Bacteria</taxon>
        <taxon>Pseudomonadati</taxon>
        <taxon>Bacteroidota</taxon>
        <taxon>Flavobacteriia</taxon>
        <taxon>Flavobacteriales</taxon>
        <taxon>Flavobacteriaceae</taxon>
        <taxon>Aequorivita</taxon>
    </lineage>
</organism>
<dbReference type="EMBL" id="JRWG01000005">
    <property type="protein sequence ID" value="KXN98696.1"/>
    <property type="molecule type" value="Genomic_DNA"/>
</dbReference>
<sequence length="63" mass="7522">MVFFGCCSLKGRQKINDVADFDFFFLKFFSKTVSNQAVKLTEPQQNNLREPFKFLYLIRKYTL</sequence>
<dbReference type="AlphaFoldDB" id="A0A137RGS3"/>
<dbReference type="STRING" id="1548749.LS48_09020"/>
<reference evidence="1 2" key="2">
    <citation type="journal article" date="2016" name="Int. J. Syst. Evol. Microbiol.">
        <title>Vitellibacter aquimaris sp. nov., a marine bacterium isolated from seawater.</title>
        <authorList>
            <person name="Thevarajoo S."/>
            <person name="Selvaratnam C."/>
            <person name="Goh K.M."/>
            <person name="Hong K.W."/>
            <person name="Chan X.Y."/>
            <person name="Chan K.G."/>
            <person name="Chong C.S."/>
        </authorList>
    </citation>
    <scope>NUCLEOTIDE SEQUENCE [LARGE SCALE GENOMIC DNA]</scope>
    <source>
        <strain evidence="1 2">D-24</strain>
    </source>
</reference>
<evidence type="ECO:0000313" key="1">
    <source>
        <dbReference type="EMBL" id="KXN98696.1"/>
    </source>
</evidence>
<gene>
    <name evidence="1" type="ORF">LS48_09020</name>
</gene>
<dbReference type="Proteomes" id="UP000070138">
    <property type="component" value="Unassembled WGS sequence"/>
</dbReference>
<proteinExistence type="predicted"/>
<reference evidence="2" key="1">
    <citation type="submission" date="2014-10" db="EMBL/GenBank/DDBJ databases">
        <title>Genome sequencing of Vitellibacter sp. D-24.</title>
        <authorList>
            <person name="Thevarajoo S."/>
            <person name="Selvaratnam C."/>
            <person name="Goh K.M."/>
            <person name="Chong C.S."/>
        </authorList>
    </citation>
    <scope>NUCLEOTIDE SEQUENCE [LARGE SCALE GENOMIC DNA]</scope>
    <source>
        <strain evidence="2">D-24</strain>
    </source>
</reference>
<protein>
    <submittedName>
        <fullName evidence="1">Uncharacterized protein</fullName>
    </submittedName>
</protein>
<keyword evidence="2" id="KW-1185">Reference proteome</keyword>
<accession>A0A137RGS3</accession>
<evidence type="ECO:0000313" key="2">
    <source>
        <dbReference type="Proteomes" id="UP000070138"/>
    </source>
</evidence>
<name>A0A137RGS3_9FLAO</name>